<keyword evidence="1" id="KW-0436">Ligase</keyword>
<evidence type="ECO:0000313" key="1">
    <source>
        <dbReference type="EMBL" id="KAJ1669052.1"/>
    </source>
</evidence>
<accession>A0ACC1H955</accession>
<sequence>MARQAEHKIQSRGGNLTLEMNQVPKFLKPLVTNWAPEGYIVSFKASRCECRVRRSSQLETDHRLLESKARHALASYGHQIVIANMLQTRKHEVWLIEDGQPAQHIELGHDARDKADIEQHIVEELAKRHA</sequence>
<dbReference type="EC" id="6.3.2.51" evidence="1"/>
<dbReference type="Proteomes" id="UP001145114">
    <property type="component" value="Unassembled WGS sequence"/>
</dbReference>
<comment type="caution">
    <text evidence="1">The sequence shown here is derived from an EMBL/GenBank/DDBJ whole genome shotgun (WGS) entry which is preliminary data.</text>
</comment>
<proteinExistence type="predicted"/>
<keyword evidence="2" id="KW-1185">Reference proteome</keyword>
<evidence type="ECO:0000313" key="2">
    <source>
        <dbReference type="Proteomes" id="UP001145114"/>
    </source>
</evidence>
<gene>
    <name evidence="1" type="primary">CAB2_2</name>
    <name evidence="1" type="ORF">EV182_008937</name>
</gene>
<reference evidence="1" key="1">
    <citation type="submission" date="2022-06" db="EMBL/GenBank/DDBJ databases">
        <title>Phylogenomic reconstructions and comparative analyses of Kickxellomycotina fungi.</title>
        <authorList>
            <person name="Reynolds N.K."/>
            <person name="Stajich J.E."/>
            <person name="Barry K."/>
            <person name="Grigoriev I.V."/>
            <person name="Crous P."/>
            <person name="Smith M.E."/>
        </authorList>
    </citation>
    <scope>NUCLEOTIDE SEQUENCE</scope>
    <source>
        <strain evidence="1">RSA 2271</strain>
    </source>
</reference>
<organism evidence="1 2">
    <name type="scientific">Spiromyces aspiralis</name>
    <dbReference type="NCBI Taxonomy" id="68401"/>
    <lineage>
        <taxon>Eukaryota</taxon>
        <taxon>Fungi</taxon>
        <taxon>Fungi incertae sedis</taxon>
        <taxon>Zoopagomycota</taxon>
        <taxon>Kickxellomycotina</taxon>
        <taxon>Kickxellomycetes</taxon>
        <taxon>Kickxellales</taxon>
        <taxon>Kickxellaceae</taxon>
        <taxon>Spiromyces</taxon>
    </lineage>
</organism>
<protein>
    <submittedName>
        <fullName evidence="1">Phosphopantothenate--cysteine ligase cab2</fullName>
        <ecNumber evidence="1">6.3.2.51</ecNumber>
    </submittedName>
</protein>
<name>A0ACC1H955_9FUNG</name>
<dbReference type="EMBL" id="JAMZIH010010219">
    <property type="protein sequence ID" value="KAJ1669052.1"/>
    <property type="molecule type" value="Genomic_DNA"/>
</dbReference>
<feature type="non-terminal residue" evidence="1">
    <location>
        <position position="130"/>
    </location>
</feature>